<evidence type="ECO:0000256" key="3">
    <source>
        <dbReference type="ARBA" id="ARBA00022723"/>
    </source>
</evidence>
<keyword evidence="6 7" id="KW-1035">Host cytoplasm</keyword>
<dbReference type="KEGG" id="vg:19620203"/>
<gene>
    <name evidence="8" type="ORF">BoHV6ORF68</name>
</gene>
<keyword evidence="8" id="KW-0946">Virion</keyword>
<dbReference type="InterPro" id="IPR002597">
    <property type="entry name" value="Herpes_env"/>
</dbReference>
<proteinExistence type="inferred from homology"/>
<dbReference type="PROSITE" id="PS51988">
    <property type="entry name" value="HERPESVIRUS_UL32"/>
    <property type="match status" value="1"/>
</dbReference>
<organism evidence="8 9">
    <name type="scientific">Bovine gammaherpesvirus 6</name>
    <dbReference type="NCBI Taxonomy" id="1504288"/>
    <lineage>
        <taxon>Viruses</taxon>
        <taxon>Duplodnaviria</taxon>
        <taxon>Heunggongvirae</taxon>
        <taxon>Peploviricota</taxon>
        <taxon>Herviviricetes</taxon>
        <taxon>Herpesvirales</taxon>
        <taxon>Orthoherpesviridae</taxon>
        <taxon>Gammaherpesvirinae</taxon>
        <taxon>Macavirus</taxon>
        <taxon>Macavirus bovinegamma6</taxon>
    </lineage>
</organism>
<keyword evidence="4" id="KW-0863">Zinc-finger</keyword>
<dbReference type="Pfam" id="PF01673">
    <property type="entry name" value="Herpes_env"/>
    <property type="match status" value="2"/>
</dbReference>
<evidence type="ECO:0000256" key="4">
    <source>
        <dbReference type="ARBA" id="ARBA00022771"/>
    </source>
</evidence>
<evidence type="ECO:0000256" key="6">
    <source>
        <dbReference type="ARBA" id="ARBA00023200"/>
    </source>
</evidence>
<accession>A0A060D355</accession>
<dbReference type="RefSeq" id="YP_009042048.1">
    <property type="nucleotide sequence ID" value="NC_024303.1"/>
</dbReference>
<keyword evidence="3" id="KW-0479">Metal-binding</keyword>
<comment type="subcellular location">
    <subcellularLocation>
        <location evidence="7">Host cytoplasm</location>
    </subcellularLocation>
    <subcellularLocation>
        <location evidence="7">Host nucleus</location>
    </subcellularLocation>
</comment>
<sequence>MAAFASSTFVPWKAETILKHEAFLEGILLNSFLPGNPAASFTNVNIMQVLNSLEATATCKLCQLLHSLCVQFSPSISFYGDYAAICYYALYAPKTCSATLMLLADLVDLLEAYFSCSQFDLTQLNGADVYLHFFVNKCFKPVNKDQLFQMSNLNSLKVEFLKAGLTGVLSSTFCFKNIWPTICPIVENKKNACNCDLGQVTQDTSIFQRSFDTKNNFLDLILLLWKDSDLLTPKNKELAATLANQQPCFKTLCSLQNQTDTLDIPPELDLTQGPCLMSPPLHLSKKNHTSSLCLLCECLACHSETAQALSTLKEIILNSFGNNVKLIDRILFILEDQDALAFISDRELLKPVLQNCSPQEIHKHMFCDPLCALNTVLTDQKILFAWPDEAAFQDFKTTLATGLYLNHGSLSACEFLETLIFMFKGIQNSKVNKTTTLEIIREVDASLKKHNIQVLNAYHTFQSYK</sequence>
<evidence type="ECO:0000313" key="9">
    <source>
        <dbReference type="Proteomes" id="UP000121539"/>
    </source>
</evidence>
<reference evidence="8 9" key="1">
    <citation type="journal article" date="2014" name="J. Gen. Virol.">
        <title>Novel gammaherpesvirus functions encoded by bovine herpesvirus 6 (bovine lymphotropic virus).</title>
        <authorList>
            <person name="Jia J."/>
            <person name="Delhon G."/>
            <person name="Tulman E.R."/>
            <person name="Diel D.G."/>
            <person name="Osorio F.A."/>
            <person name="Wen X."/>
            <person name="Kutish G.F."/>
            <person name="Rock D.L."/>
        </authorList>
    </citation>
    <scope>NUCLEOTIDE SEQUENCE [LARGE SCALE GENOMIC DNA]</scope>
    <source>
        <strain evidence="8">Pennsylvania 47</strain>
    </source>
</reference>
<dbReference type="GO" id="GO:0030430">
    <property type="term" value="C:host cell cytoplasm"/>
    <property type="evidence" value="ECO:0007669"/>
    <property type="project" value="UniProtKB-SubCell"/>
</dbReference>
<dbReference type="EMBL" id="KJ705001">
    <property type="protein sequence ID" value="AIB03224.1"/>
    <property type="molecule type" value="Genomic_DNA"/>
</dbReference>
<dbReference type="GO" id="GO:0019031">
    <property type="term" value="C:viral envelope"/>
    <property type="evidence" value="ECO:0007669"/>
    <property type="project" value="UniProtKB-KW"/>
</dbReference>
<keyword evidence="2 7" id="KW-1048">Host nucleus</keyword>
<keyword evidence="9" id="KW-1185">Reference proteome</keyword>
<protein>
    <recommendedName>
        <fullName evidence="7">Packaging protein UL32</fullName>
    </recommendedName>
</protein>
<evidence type="ECO:0000256" key="2">
    <source>
        <dbReference type="ARBA" id="ARBA00022562"/>
    </source>
</evidence>
<dbReference type="OrthoDB" id="3440at10239"/>
<evidence type="ECO:0000256" key="1">
    <source>
        <dbReference type="ARBA" id="ARBA00005235"/>
    </source>
</evidence>
<evidence type="ECO:0000256" key="5">
    <source>
        <dbReference type="ARBA" id="ARBA00022833"/>
    </source>
</evidence>
<keyword evidence="5" id="KW-0862">Zinc</keyword>
<comment type="function">
    <text evidence="7">Plays a role in efficient localization of neo-synthesized capsids to nuclear replication compartments, thereby controlling cleavage and packaging of virus genomic DNA.</text>
</comment>
<dbReference type="GO" id="GO:0008270">
    <property type="term" value="F:zinc ion binding"/>
    <property type="evidence" value="ECO:0007669"/>
    <property type="project" value="UniProtKB-KW"/>
</dbReference>
<dbReference type="GO" id="GO:0042025">
    <property type="term" value="C:host cell nucleus"/>
    <property type="evidence" value="ECO:0007669"/>
    <property type="project" value="UniProtKB-SubCell"/>
</dbReference>
<comment type="similarity">
    <text evidence="1 7">Belongs to the herpesviridae UL32 protein family.</text>
</comment>
<evidence type="ECO:0000256" key="7">
    <source>
        <dbReference type="RuleBase" id="RU364029"/>
    </source>
</evidence>
<name>A0A060D355_9GAMA</name>
<evidence type="ECO:0000313" key="8">
    <source>
        <dbReference type="EMBL" id="AIB03224.1"/>
    </source>
</evidence>
<dbReference type="Proteomes" id="UP000121539">
    <property type="component" value="Segment"/>
</dbReference>
<dbReference type="GeneID" id="19620203"/>
<keyword evidence="8" id="KW-0261">Viral envelope protein</keyword>